<dbReference type="Proteomes" id="UP000190166">
    <property type="component" value="Unassembled WGS sequence"/>
</dbReference>
<keyword evidence="5" id="KW-1185">Reference proteome</keyword>
<evidence type="ECO:0000256" key="2">
    <source>
        <dbReference type="ARBA" id="ARBA00048263"/>
    </source>
</evidence>
<dbReference type="InterPro" id="IPR000891">
    <property type="entry name" value="PYR_CT"/>
</dbReference>
<dbReference type="Pfam" id="PF00682">
    <property type="entry name" value="HMGL-like"/>
    <property type="match status" value="1"/>
</dbReference>
<evidence type="ECO:0000313" key="5">
    <source>
        <dbReference type="Proteomes" id="UP000190166"/>
    </source>
</evidence>
<dbReference type="PANTHER" id="PTHR43538:SF1">
    <property type="entry name" value="(R)-CITRAMALATE SYNTHASE"/>
    <property type="match status" value="1"/>
</dbReference>
<dbReference type="AlphaFoldDB" id="A0A1T5P5L4"/>
<protein>
    <submittedName>
        <fullName evidence="4">4-hydroxy 2-oxovalerate aldolase</fullName>
    </submittedName>
</protein>
<dbReference type="Gene3D" id="3.20.20.70">
    <property type="entry name" value="Aldolase class I"/>
    <property type="match status" value="1"/>
</dbReference>
<name>A0A1T5P5L4_9BACT</name>
<dbReference type="InterPro" id="IPR005675">
    <property type="entry name" value="Citramal_synthase"/>
</dbReference>
<accession>A0A1T5P5L4</accession>
<dbReference type="STRING" id="393003.SAMN05660461_3873"/>
<dbReference type="GO" id="GO:0046912">
    <property type="term" value="F:acyltransferase activity, acyl groups converted into alkyl on transfer"/>
    <property type="evidence" value="ECO:0007669"/>
    <property type="project" value="InterPro"/>
</dbReference>
<dbReference type="RefSeq" id="WP_079471156.1">
    <property type="nucleotide sequence ID" value="NZ_FUZZ01000003.1"/>
</dbReference>
<dbReference type="CDD" id="cd07944">
    <property type="entry name" value="DRE_TIM_HOA_like"/>
    <property type="match status" value="1"/>
</dbReference>
<proteinExistence type="predicted"/>
<comment type="catalytic activity">
    <reaction evidence="2">
        <text>pyruvate + acetyl-CoA + H2O = (3R)-citramalate + CoA + H(+)</text>
        <dbReference type="Rhea" id="RHEA:19045"/>
        <dbReference type="ChEBI" id="CHEBI:15361"/>
        <dbReference type="ChEBI" id="CHEBI:15377"/>
        <dbReference type="ChEBI" id="CHEBI:15378"/>
        <dbReference type="ChEBI" id="CHEBI:30934"/>
        <dbReference type="ChEBI" id="CHEBI:57287"/>
        <dbReference type="ChEBI" id="CHEBI:57288"/>
        <dbReference type="EC" id="2.3.3.21"/>
    </reaction>
</comment>
<evidence type="ECO:0000313" key="4">
    <source>
        <dbReference type="EMBL" id="SKD07917.1"/>
    </source>
</evidence>
<dbReference type="GO" id="GO:0043714">
    <property type="term" value="F:(R)-citramalate synthase activity"/>
    <property type="evidence" value="ECO:0007669"/>
    <property type="project" value="UniProtKB-EC"/>
</dbReference>
<evidence type="ECO:0000259" key="3">
    <source>
        <dbReference type="PROSITE" id="PS50991"/>
    </source>
</evidence>
<dbReference type="SUPFAM" id="SSF51569">
    <property type="entry name" value="Aldolase"/>
    <property type="match status" value="1"/>
</dbReference>
<organism evidence="4 5">
    <name type="scientific">Chitinophaga ginsengisegetis</name>
    <dbReference type="NCBI Taxonomy" id="393003"/>
    <lineage>
        <taxon>Bacteria</taxon>
        <taxon>Pseudomonadati</taxon>
        <taxon>Bacteroidota</taxon>
        <taxon>Chitinophagia</taxon>
        <taxon>Chitinophagales</taxon>
        <taxon>Chitinophagaceae</taxon>
        <taxon>Chitinophaga</taxon>
    </lineage>
</organism>
<comment type="pathway">
    <text evidence="1">Amino-acid biosynthesis.</text>
</comment>
<sequence length="523" mass="58466">MNKVKILDCTLRDGGYYTNWDFDKSLLDVYFKSVEKLPIDVVEVGYRSLPQTHYLGEFFYCPQFILNDIRKSLPSKKIAVMLNERDNAPENVASLLGHLKESIDIVRMAVDPVRFDSGLKLAEEIKKLGFEVGFNLMYMSKVMKSPDVFAKFPSMNGLVDYFSLVDSYGGVYPEEVRSAVEKCKEVLSMPVGFHGHNNVEMALINSLTAIEAGADMIDATISGMGRGAGNLKTELLLTVLNAQKKLSIDYNALSDVVSAFAAYQKKYEWGTNLPYMVSGANSLPQKDVMEWVGKNRYSISTIVNALNNQKENVMDNLQLPSFEPTKGKHTKAIIIGGGKSAVEHARAVKALLENSNDEYCVIHSSTRNAKWYEDIEATQFYCLIGNEGHRLSSLFDNLKALSVSCILPPFPRRMGTYVPEDVVKNSFELQKITFIDKHHDSPLTVSIQTAIDMGIDELYFVGFDGYRSGSGIDDIINATQYELAQENQYIFDRALALNLKAVQALTPTKYKGLSQSSIFSYLD</sequence>
<dbReference type="GO" id="GO:0019752">
    <property type="term" value="P:carboxylic acid metabolic process"/>
    <property type="evidence" value="ECO:0007669"/>
    <property type="project" value="InterPro"/>
</dbReference>
<dbReference type="PROSITE" id="PS50991">
    <property type="entry name" value="PYR_CT"/>
    <property type="match status" value="1"/>
</dbReference>
<evidence type="ECO:0000256" key="1">
    <source>
        <dbReference type="ARBA" id="ARBA00029440"/>
    </source>
</evidence>
<dbReference type="EMBL" id="FUZZ01000003">
    <property type="protein sequence ID" value="SKD07917.1"/>
    <property type="molecule type" value="Genomic_DNA"/>
</dbReference>
<reference evidence="4 5" key="1">
    <citation type="submission" date="2017-02" db="EMBL/GenBank/DDBJ databases">
        <authorList>
            <person name="Peterson S.W."/>
        </authorList>
    </citation>
    <scope>NUCLEOTIDE SEQUENCE [LARGE SCALE GENOMIC DNA]</scope>
    <source>
        <strain evidence="4 5">DSM 18108</strain>
    </source>
</reference>
<feature type="domain" description="Pyruvate carboxyltransferase" evidence="3">
    <location>
        <begin position="4"/>
        <end position="254"/>
    </location>
</feature>
<dbReference type="InterPro" id="IPR013785">
    <property type="entry name" value="Aldolase_TIM"/>
</dbReference>
<dbReference type="PANTHER" id="PTHR43538">
    <property type="entry name" value="ALPHA-IPM SYNTHASE/HOMOCITRATE SYNTHASE"/>
    <property type="match status" value="1"/>
</dbReference>
<gene>
    <name evidence="4" type="ORF">SAMN05660461_3873</name>
</gene>